<feature type="region of interest" description="Disordered" evidence="8">
    <location>
        <begin position="142"/>
        <end position="172"/>
    </location>
</feature>
<dbReference type="Pfam" id="PF16916">
    <property type="entry name" value="ZT_dimer"/>
    <property type="match status" value="1"/>
</dbReference>
<dbReference type="HOGENOM" id="CLU_013430_4_4_1"/>
<dbReference type="OrthoDB" id="29444at2759"/>
<comment type="similarity">
    <text evidence="2">Belongs to the cation diffusion facilitator (CDF) transporter (TC 2.A.4) family. SLC30A subfamily.</text>
</comment>
<dbReference type="Proteomes" id="UP000015104">
    <property type="component" value="Unassembled WGS sequence"/>
</dbReference>
<evidence type="ECO:0008006" key="14">
    <source>
        <dbReference type="Google" id="ProtNLM"/>
    </source>
</evidence>
<dbReference type="InterPro" id="IPR002524">
    <property type="entry name" value="Cation_efflux"/>
</dbReference>
<dbReference type="EnsemblMetazoa" id="tetur37g00910.1">
    <property type="protein sequence ID" value="tetur37g00910.1"/>
    <property type="gene ID" value="tetur37g00910"/>
</dbReference>
<dbReference type="NCBIfam" id="TIGR01297">
    <property type="entry name" value="CDF"/>
    <property type="match status" value="1"/>
</dbReference>
<dbReference type="GO" id="GO:0010312">
    <property type="term" value="P:detoxification of zinc ion"/>
    <property type="evidence" value="ECO:0007669"/>
    <property type="project" value="TreeGrafter"/>
</dbReference>
<evidence type="ECO:0000256" key="5">
    <source>
        <dbReference type="ARBA" id="ARBA00022833"/>
    </source>
</evidence>
<evidence type="ECO:0000256" key="1">
    <source>
        <dbReference type="ARBA" id="ARBA00004141"/>
    </source>
</evidence>
<dbReference type="Gene3D" id="1.20.1510.10">
    <property type="entry name" value="Cation efflux protein transmembrane domain"/>
    <property type="match status" value="1"/>
</dbReference>
<feature type="transmembrane region" description="Helical" evidence="9">
    <location>
        <begin position="217"/>
        <end position="235"/>
    </location>
</feature>
<evidence type="ECO:0000313" key="13">
    <source>
        <dbReference type="Proteomes" id="UP000015104"/>
    </source>
</evidence>
<feature type="transmembrane region" description="Helical" evidence="9">
    <location>
        <begin position="109"/>
        <end position="133"/>
    </location>
</feature>
<accession>T1L462</accession>
<comment type="subcellular location">
    <subcellularLocation>
        <location evidence="1">Membrane</location>
        <topology evidence="1">Multi-pass membrane protein</topology>
    </subcellularLocation>
</comment>
<feature type="transmembrane region" description="Helical" evidence="9">
    <location>
        <begin position="38"/>
        <end position="57"/>
    </location>
</feature>
<keyword evidence="13" id="KW-1185">Reference proteome</keyword>
<dbReference type="eggNOG" id="KOG1483">
    <property type="taxonomic scope" value="Eukaryota"/>
</dbReference>
<keyword evidence="7 9" id="KW-0472">Membrane</keyword>
<dbReference type="KEGG" id="tut:107370131"/>
<feature type="compositionally biased region" description="Low complexity" evidence="8">
    <location>
        <begin position="428"/>
        <end position="438"/>
    </location>
</feature>
<evidence type="ECO:0000256" key="4">
    <source>
        <dbReference type="ARBA" id="ARBA00022692"/>
    </source>
</evidence>
<feature type="transmembrane region" description="Helical" evidence="9">
    <location>
        <begin position="182"/>
        <end position="205"/>
    </location>
</feature>
<dbReference type="InterPro" id="IPR027470">
    <property type="entry name" value="Cation_efflux_CTD"/>
</dbReference>
<keyword evidence="4 9" id="KW-0812">Transmembrane</keyword>
<dbReference type="PANTHER" id="PTHR45820">
    <property type="entry name" value="FI23527P1"/>
    <property type="match status" value="1"/>
</dbReference>
<keyword evidence="6 9" id="KW-1133">Transmembrane helix</keyword>
<evidence type="ECO:0000256" key="7">
    <source>
        <dbReference type="ARBA" id="ARBA00023136"/>
    </source>
</evidence>
<evidence type="ECO:0000259" key="10">
    <source>
        <dbReference type="Pfam" id="PF01545"/>
    </source>
</evidence>
<dbReference type="GO" id="GO:0005385">
    <property type="term" value="F:zinc ion transmembrane transporter activity"/>
    <property type="evidence" value="ECO:0007669"/>
    <property type="project" value="TreeGrafter"/>
</dbReference>
<dbReference type="SUPFAM" id="SSF161111">
    <property type="entry name" value="Cation efflux protein transmembrane domain-like"/>
    <property type="match status" value="1"/>
</dbReference>
<reference evidence="13" key="1">
    <citation type="submission" date="2011-08" db="EMBL/GenBank/DDBJ databases">
        <authorList>
            <person name="Rombauts S."/>
        </authorList>
    </citation>
    <scope>NUCLEOTIDE SEQUENCE</scope>
    <source>
        <strain evidence="13">London</strain>
    </source>
</reference>
<feature type="transmembrane region" description="Helical" evidence="9">
    <location>
        <begin position="78"/>
        <end position="97"/>
    </location>
</feature>
<reference evidence="12" key="2">
    <citation type="submission" date="2015-06" db="UniProtKB">
        <authorList>
            <consortium name="EnsemblMetazoa"/>
        </authorList>
    </citation>
    <scope>IDENTIFICATION</scope>
</reference>
<dbReference type="AlphaFoldDB" id="T1L462"/>
<protein>
    <recommendedName>
        <fullName evidence="14">Zinc transporter 1</fullName>
    </recommendedName>
</protein>
<dbReference type="OMA" id="CLIMNST"/>
<evidence type="ECO:0000313" key="12">
    <source>
        <dbReference type="EnsemblMetazoa" id="tetur37g00910.1"/>
    </source>
</evidence>
<keyword evidence="5" id="KW-0862">Zinc</keyword>
<proteinExistence type="inferred from homology"/>
<dbReference type="GO" id="GO:0016020">
    <property type="term" value="C:membrane"/>
    <property type="evidence" value="ECO:0007669"/>
    <property type="project" value="UniProtKB-SubCell"/>
</dbReference>
<keyword evidence="3" id="KW-0813">Transport</keyword>
<name>T1L462_TETUR</name>
<evidence type="ECO:0000256" key="8">
    <source>
        <dbReference type="SAM" id="MobiDB-lite"/>
    </source>
</evidence>
<sequence>MSAENKGARIRLLFMLVLTTSFFFVELIVGYITNSMALVADSFHMLSDVIALIIAYISVMMSPKKWAKNTFGWARAEVLGALVNAVFLVALCFSILVESIKRFYNPEELHAPILILGVGFAGLVVNVIGLFLFHGSGGGHGHSHGGGGGHGHSHGDGHSHGEKDKSSKQAPQSSEQMNMRGVFLHVLADALGSVIVCISALIIMFTNWSIKEYVDPTLSVLLVCLIMYSTWPLLVESAMILLQTVPTHIEVDDLRKKLTREINGVIAVHEFHVWQLAGDRIIASAHIRCHNLTDYMQIAEKVKEFFHNEGIHSTTIQPEFVDIDYQVKSLDNSEDCALDCPEKTTCASKTCCDSRRSSPDLSRTNNACRMSDDHSICDGDNHNHNPVIGKSINTELGTFRNISLETPGNRSTKVILDTDLSRQKDAGSHNNNNSLSRSHYNHNHSPGSGMNNV</sequence>
<evidence type="ECO:0000256" key="3">
    <source>
        <dbReference type="ARBA" id="ARBA00022448"/>
    </source>
</evidence>
<organism evidence="12 13">
    <name type="scientific">Tetranychus urticae</name>
    <name type="common">Two-spotted spider mite</name>
    <dbReference type="NCBI Taxonomy" id="32264"/>
    <lineage>
        <taxon>Eukaryota</taxon>
        <taxon>Metazoa</taxon>
        <taxon>Ecdysozoa</taxon>
        <taxon>Arthropoda</taxon>
        <taxon>Chelicerata</taxon>
        <taxon>Arachnida</taxon>
        <taxon>Acari</taxon>
        <taxon>Acariformes</taxon>
        <taxon>Trombidiformes</taxon>
        <taxon>Prostigmata</taxon>
        <taxon>Eleutherengona</taxon>
        <taxon>Raphignathae</taxon>
        <taxon>Tetranychoidea</taxon>
        <taxon>Tetranychidae</taxon>
        <taxon>Tetranychus</taxon>
    </lineage>
</organism>
<dbReference type="InterPro" id="IPR027469">
    <property type="entry name" value="Cation_efflux_TMD_sf"/>
</dbReference>
<dbReference type="EMBL" id="CAEY01001063">
    <property type="status" value="NOT_ANNOTATED_CDS"/>
    <property type="molecule type" value="Genomic_DNA"/>
</dbReference>
<evidence type="ECO:0000256" key="6">
    <source>
        <dbReference type="ARBA" id="ARBA00022989"/>
    </source>
</evidence>
<feature type="domain" description="Cation efflux protein cytoplasmic" evidence="11">
    <location>
        <begin position="248"/>
        <end position="319"/>
    </location>
</feature>
<feature type="transmembrane region" description="Helical" evidence="9">
    <location>
        <begin position="12"/>
        <end position="32"/>
    </location>
</feature>
<feature type="region of interest" description="Disordered" evidence="8">
    <location>
        <begin position="420"/>
        <end position="453"/>
    </location>
</feature>
<dbReference type="PANTHER" id="PTHR45820:SF4">
    <property type="entry name" value="ZINC TRANSPORTER 63C, ISOFORM F"/>
    <property type="match status" value="1"/>
</dbReference>
<evidence type="ECO:0000256" key="9">
    <source>
        <dbReference type="SAM" id="Phobius"/>
    </source>
</evidence>
<evidence type="ECO:0000259" key="11">
    <source>
        <dbReference type="Pfam" id="PF16916"/>
    </source>
</evidence>
<gene>
    <name evidence="12" type="primary">107370131</name>
</gene>
<dbReference type="Pfam" id="PF01545">
    <property type="entry name" value="Cation_efflux"/>
    <property type="match status" value="1"/>
</dbReference>
<dbReference type="InterPro" id="IPR058533">
    <property type="entry name" value="Cation_efflux_TM"/>
</dbReference>
<evidence type="ECO:0000256" key="2">
    <source>
        <dbReference type="ARBA" id="ARBA00008873"/>
    </source>
</evidence>
<dbReference type="GO" id="GO:0006882">
    <property type="term" value="P:intracellular zinc ion homeostasis"/>
    <property type="evidence" value="ECO:0007669"/>
    <property type="project" value="TreeGrafter"/>
</dbReference>
<feature type="domain" description="Cation efflux protein transmembrane" evidence="10">
    <location>
        <begin position="13"/>
        <end position="242"/>
    </location>
</feature>
<feature type="compositionally biased region" description="Basic and acidic residues" evidence="8">
    <location>
        <begin position="153"/>
        <end position="167"/>
    </location>
</feature>